<dbReference type="GeneID" id="93621717"/>
<dbReference type="Proteomes" id="UP000009138">
    <property type="component" value="Unassembled WGS sequence"/>
</dbReference>
<evidence type="ECO:0000256" key="1">
    <source>
        <dbReference type="SAM" id="MobiDB-lite"/>
    </source>
</evidence>
<dbReference type="RefSeq" id="XP_067525437.1">
    <property type="nucleotide sequence ID" value="XM_067669336.1"/>
</dbReference>
<keyword evidence="3" id="KW-1185">Reference proteome</keyword>
<dbReference type="VEuPathDB" id="FungiDB:RO3G_14752"/>
<proteinExistence type="predicted"/>
<name>I1CNL1_RHIO9</name>
<dbReference type="OrthoDB" id="2284342at2759"/>
<dbReference type="EMBL" id="CH476745">
    <property type="protein sequence ID" value="EIE90041.1"/>
    <property type="molecule type" value="Genomic_DNA"/>
</dbReference>
<dbReference type="AlphaFoldDB" id="I1CNL1"/>
<organism evidence="2 3">
    <name type="scientific">Rhizopus delemar (strain RA 99-880 / ATCC MYA-4621 / FGSC 9543 / NRRL 43880)</name>
    <name type="common">Mucormycosis agent</name>
    <name type="synonym">Rhizopus arrhizus var. delemar</name>
    <dbReference type="NCBI Taxonomy" id="246409"/>
    <lineage>
        <taxon>Eukaryota</taxon>
        <taxon>Fungi</taxon>
        <taxon>Fungi incertae sedis</taxon>
        <taxon>Mucoromycota</taxon>
        <taxon>Mucoromycotina</taxon>
        <taxon>Mucoromycetes</taxon>
        <taxon>Mucorales</taxon>
        <taxon>Mucorineae</taxon>
        <taxon>Rhizopodaceae</taxon>
        <taxon>Rhizopus</taxon>
    </lineage>
</organism>
<reference evidence="2 3" key="1">
    <citation type="journal article" date="2009" name="PLoS Genet.">
        <title>Genomic analysis of the basal lineage fungus Rhizopus oryzae reveals a whole-genome duplication.</title>
        <authorList>
            <person name="Ma L.-J."/>
            <person name="Ibrahim A.S."/>
            <person name="Skory C."/>
            <person name="Grabherr M.G."/>
            <person name="Burger G."/>
            <person name="Butler M."/>
            <person name="Elias M."/>
            <person name="Idnurm A."/>
            <person name="Lang B.F."/>
            <person name="Sone T."/>
            <person name="Abe A."/>
            <person name="Calvo S.E."/>
            <person name="Corrochano L.M."/>
            <person name="Engels R."/>
            <person name="Fu J."/>
            <person name="Hansberg W."/>
            <person name="Kim J.-M."/>
            <person name="Kodira C.D."/>
            <person name="Koehrsen M.J."/>
            <person name="Liu B."/>
            <person name="Miranda-Saavedra D."/>
            <person name="O'Leary S."/>
            <person name="Ortiz-Castellanos L."/>
            <person name="Poulter R."/>
            <person name="Rodriguez-Romero J."/>
            <person name="Ruiz-Herrera J."/>
            <person name="Shen Y.-Q."/>
            <person name="Zeng Q."/>
            <person name="Galagan J."/>
            <person name="Birren B.W."/>
            <person name="Cuomo C.A."/>
            <person name="Wickes B.L."/>
        </authorList>
    </citation>
    <scope>NUCLEOTIDE SEQUENCE [LARGE SCALE GENOMIC DNA]</scope>
    <source>
        <strain evidence="3">RA 99-880 / ATCC MYA-4621 / FGSC 9543 / NRRL 43880</strain>
    </source>
</reference>
<evidence type="ECO:0000313" key="2">
    <source>
        <dbReference type="EMBL" id="EIE90041.1"/>
    </source>
</evidence>
<accession>I1CNL1</accession>
<feature type="region of interest" description="Disordered" evidence="1">
    <location>
        <begin position="21"/>
        <end position="47"/>
    </location>
</feature>
<protein>
    <submittedName>
        <fullName evidence="2">Uncharacterized protein</fullName>
    </submittedName>
</protein>
<evidence type="ECO:0000313" key="3">
    <source>
        <dbReference type="Proteomes" id="UP000009138"/>
    </source>
</evidence>
<gene>
    <name evidence="2" type="ORF">RO3G_14752</name>
</gene>
<feature type="compositionally biased region" description="Polar residues" evidence="1">
    <location>
        <begin position="21"/>
        <end position="34"/>
    </location>
</feature>
<sequence>MSSIEEQFHMMQQQIAALQEQPNGASTPMKSADNTAPIPLHSMGTRPHYDWSPSDTLTELMNLDTPLYTSTLLSDSECKTLIESYPSMTHIEYKAPVTIPTAEH</sequence>
<dbReference type="InParanoid" id="I1CNL1"/>
<dbReference type="OMA" id="MGTRPRY"/>